<evidence type="ECO:0000256" key="3">
    <source>
        <dbReference type="ARBA" id="ARBA00022553"/>
    </source>
</evidence>
<feature type="transmembrane region" description="Helical" evidence="4">
    <location>
        <begin position="33"/>
        <end position="52"/>
    </location>
</feature>
<comment type="caution">
    <text evidence="6">The sequence shown here is derived from an EMBL/GenBank/DDBJ whole genome shotgun (WGS) entry which is preliminary data.</text>
</comment>
<dbReference type="PANTHER" id="PTHR43065:SF52">
    <property type="entry name" value="SENSOR PROTEIN KINASE PILS"/>
    <property type="match status" value="1"/>
</dbReference>
<dbReference type="CDD" id="cd00082">
    <property type="entry name" value="HisKA"/>
    <property type="match status" value="1"/>
</dbReference>
<reference evidence="6 7" key="1">
    <citation type="submission" date="2024-05" db="EMBL/GenBank/DDBJ databases">
        <title>Genome Sequence and Characterization of the New Strain Purple Sulfur Bacterium of Genus Thioalkalicoccus.</title>
        <authorList>
            <person name="Bryantseva I.A."/>
            <person name="Kyndt J.A."/>
            <person name="Imhoff J.F."/>
        </authorList>
    </citation>
    <scope>NUCLEOTIDE SEQUENCE [LARGE SCALE GENOMIC DNA]</scope>
    <source>
        <strain evidence="6 7">Um2</strain>
    </source>
</reference>
<dbReference type="SUPFAM" id="SSF47384">
    <property type="entry name" value="Homodimeric domain of signal transducing histidine kinase"/>
    <property type="match status" value="1"/>
</dbReference>
<dbReference type="Gene3D" id="3.30.565.10">
    <property type="entry name" value="Histidine kinase-like ATPase, C-terminal domain"/>
    <property type="match status" value="1"/>
</dbReference>
<dbReference type="PROSITE" id="PS50109">
    <property type="entry name" value="HIS_KIN"/>
    <property type="match status" value="1"/>
</dbReference>
<dbReference type="InterPro" id="IPR036890">
    <property type="entry name" value="HATPase_C_sf"/>
</dbReference>
<keyword evidence="3" id="KW-0597">Phosphoprotein</keyword>
<feature type="transmembrane region" description="Helical" evidence="4">
    <location>
        <begin position="135"/>
        <end position="155"/>
    </location>
</feature>
<dbReference type="Pfam" id="PF00512">
    <property type="entry name" value="HisKA"/>
    <property type="match status" value="1"/>
</dbReference>
<evidence type="ECO:0000256" key="2">
    <source>
        <dbReference type="ARBA" id="ARBA00012438"/>
    </source>
</evidence>
<dbReference type="PANTHER" id="PTHR43065">
    <property type="entry name" value="SENSOR HISTIDINE KINASE"/>
    <property type="match status" value="1"/>
</dbReference>
<name>A0ABV4BEI8_9GAMM</name>
<evidence type="ECO:0000259" key="5">
    <source>
        <dbReference type="PROSITE" id="PS50109"/>
    </source>
</evidence>
<proteinExistence type="predicted"/>
<dbReference type="InterPro" id="IPR004358">
    <property type="entry name" value="Sig_transdc_His_kin-like_C"/>
</dbReference>
<dbReference type="PRINTS" id="PR00344">
    <property type="entry name" value="BCTRLSENSOR"/>
</dbReference>
<dbReference type="SMART" id="SM00387">
    <property type="entry name" value="HATPase_c"/>
    <property type="match status" value="1"/>
</dbReference>
<dbReference type="EC" id="2.7.13.3" evidence="2"/>
<evidence type="ECO:0000313" key="7">
    <source>
        <dbReference type="Proteomes" id="UP001564408"/>
    </source>
</evidence>
<keyword evidence="6" id="KW-0067">ATP-binding</keyword>
<evidence type="ECO:0000256" key="1">
    <source>
        <dbReference type="ARBA" id="ARBA00000085"/>
    </source>
</evidence>
<keyword evidence="4" id="KW-0812">Transmembrane</keyword>
<keyword evidence="4" id="KW-0472">Membrane</keyword>
<dbReference type="InterPro" id="IPR003594">
    <property type="entry name" value="HATPase_dom"/>
</dbReference>
<feature type="transmembrane region" description="Helical" evidence="4">
    <location>
        <begin position="112"/>
        <end position="128"/>
    </location>
</feature>
<dbReference type="EMBL" id="JBDKXB010000005">
    <property type="protein sequence ID" value="MEY6431933.1"/>
    <property type="molecule type" value="Genomic_DNA"/>
</dbReference>
<sequence length="537" mass="58478">MPAPNRPSIDQDPLWDTPEPLPFPNWSALRRLLALRGLIAAGLILTFSLGGAQGDAALIWAALSGYLVLLLAGAAALLIQWPGPERQVQLSVFVDIIVFTLLMHAAGGVTSGLGLLLAIAVASGALLMEGRQSLFFASLAALAVIGQPTFAQLYLQETDPGFTQAGLLGITFFTVALLAQILYRRVRAAEWLAARRKVDIADLSKLNEFIIQSMATGILVVDGERHIRLVNVAASRLLGRSGISPGSRLATLSPDLSRWLDASVAASREEARRRPATIEIGNRELRPSLQWLGEYRASGVLIFLEDQQELTKQAQQIKLASLGTLTASIAHNIRNPLSSISHAAQLLAESPDLGDDDRHLLDIIRRNGARIEEIIQSVLQLSRRRQPEPEQIRLTTWLRELCDDFATSHGAIQPSLAIDEERPESVVSVDPRHLSQILINLCENAIKHGSPGHNQPAEVEVRLRHGRGAILIEVLDEGPGIPEDKAQEIFSPFYTTSASGTGLGLYIARELAETNGILLEYIARKPRGSCFRINIPI</sequence>
<gene>
    <name evidence="6" type="ORF">ABC977_05860</name>
</gene>
<accession>A0ABV4BEI8</accession>
<dbReference type="InterPro" id="IPR036097">
    <property type="entry name" value="HisK_dim/P_sf"/>
</dbReference>
<feature type="transmembrane region" description="Helical" evidence="4">
    <location>
        <begin position="161"/>
        <end position="183"/>
    </location>
</feature>
<keyword evidence="7" id="KW-1185">Reference proteome</keyword>
<dbReference type="Proteomes" id="UP001564408">
    <property type="component" value="Unassembled WGS sequence"/>
</dbReference>
<keyword evidence="4" id="KW-1133">Transmembrane helix</keyword>
<dbReference type="Gene3D" id="3.30.450.20">
    <property type="entry name" value="PAS domain"/>
    <property type="match status" value="1"/>
</dbReference>
<evidence type="ECO:0000313" key="6">
    <source>
        <dbReference type="EMBL" id="MEY6431933.1"/>
    </source>
</evidence>
<dbReference type="Pfam" id="PF25323">
    <property type="entry name" value="6TM_PilS"/>
    <property type="match status" value="1"/>
</dbReference>
<dbReference type="InterPro" id="IPR003661">
    <property type="entry name" value="HisK_dim/P_dom"/>
</dbReference>
<dbReference type="SMART" id="SM00388">
    <property type="entry name" value="HisKA"/>
    <property type="match status" value="1"/>
</dbReference>
<dbReference type="Gene3D" id="1.10.287.130">
    <property type="match status" value="1"/>
</dbReference>
<feature type="transmembrane region" description="Helical" evidence="4">
    <location>
        <begin position="58"/>
        <end position="81"/>
    </location>
</feature>
<dbReference type="Pfam" id="PF02518">
    <property type="entry name" value="HATPase_c"/>
    <property type="match status" value="1"/>
</dbReference>
<feature type="domain" description="Histidine kinase" evidence="5">
    <location>
        <begin position="328"/>
        <end position="537"/>
    </location>
</feature>
<keyword evidence="6" id="KW-0547">Nucleotide-binding</keyword>
<dbReference type="InterPro" id="IPR005467">
    <property type="entry name" value="His_kinase_dom"/>
</dbReference>
<dbReference type="InterPro" id="IPR000014">
    <property type="entry name" value="PAS"/>
</dbReference>
<dbReference type="GO" id="GO:0005524">
    <property type="term" value="F:ATP binding"/>
    <property type="evidence" value="ECO:0007669"/>
    <property type="project" value="UniProtKB-KW"/>
</dbReference>
<dbReference type="RefSeq" id="WP_369666315.1">
    <property type="nucleotide sequence ID" value="NZ_JBDKXB010000005.1"/>
</dbReference>
<dbReference type="CDD" id="cd00075">
    <property type="entry name" value="HATPase"/>
    <property type="match status" value="1"/>
</dbReference>
<organism evidence="6 7">
    <name type="scientific">Thioalkalicoccus limnaeus</name>
    <dbReference type="NCBI Taxonomy" id="120681"/>
    <lineage>
        <taxon>Bacteria</taxon>
        <taxon>Pseudomonadati</taxon>
        <taxon>Pseudomonadota</taxon>
        <taxon>Gammaproteobacteria</taxon>
        <taxon>Chromatiales</taxon>
        <taxon>Chromatiaceae</taxon>
        <taxon>Thioalkalicoccus</taxon>
    </lineage>
</organism>
<comment type="catalytic activity">
    <reaction evidence="1">
        <text>ATP + protein L-histidine = ADP + protein N-phospho-L-histidine.</text>
        <dbReference type="EC" id="2.7.13.3"/>
    </reaction>
</comment>
<evidence type="ECO:0000256" key="4">
    <source>
        <dbReference type="SAM" id="Phobius"/>
    </source>
</evidence>
<dbReference type="SUPFAM" id="SSF55874">
    <property type="entry name" value="ATPase domain of HSP90 chaperone/DNA topoisomerase II/histidine kinase"/>
    <property type="match status" value="1"/>
</dbReference>
<protein>
    <recommendedName>
        <fullName evidence="2">histidine kinase</fullName>
        <ecNumber evidence="2">2.7.13.3</ecNumber>
    </recommendedName>
</protein>
<dbReference type="Pfam" id="PF13188">
    <property type="entry name" value="PAS_8"/>
    <property type="match status" value="1"/>
</dbReference>